<proteinExistence type="predicted"/>
<gene>
    <name evidence="2" type="ORF">Plil01_001114600</name>
</gene>
<feature type="domain" description="Reverse transcriptase" evidence="1">
    <location>
        <begin position="262"/>
        <end position="410"/>
    </location>
</feature>
<protein>
    <submittedName>
        <fullName evidence="2">Unnamed protein product</fullName>
    </submittedName>
</protein>
<dbReference type="EMBL" id="BSXW01000627">
    <property type="protein sequence ID" value="GMF26763.1"/>
    <property type="molecule type" value="Genomic_DNA"/>
</dbReference>
<dbReference type="InterPro" id="IPR043128">
    <property type="entry name" value="Rev_trsase/Diguanyl_cyclase"/>
</dbReference>
<reference evidence="2" key="1">
    <citation type="submission" date="2023-04" db="EMBL/GenBank/DDBJ databases">
        <title>Phytophthora lilii NBRC 32176.</title>
        <authorList>
            <person name="Ichikawa N."/>
            <person name="Sato H."/>
            <person name="Tonouchi N."/>
        </authorList>
    </citation>
    <scope>NUCLEOTIDE SEQUENCE</scope>
    <source>
        <strain evidence="2">NBRC 32176</strain>
    </source>
</reference>
<dbReference type="InterPro" id="IPR043502">
    <property type="entry name" value="DNA/RNA_pol_sf"/>
</dbReference>
<dbReference type="Proteomes" id="UP001165083">
    <property type="component" value="Unassembled WGS sequence"/>
</dbReference>
<dbReference type="OrthoDB" id="118603at2759"/>
<dbReference type="InterPro" id="IPR051320">
    <property type="entry name" value="Viral_Replic_Matur_Polypro"/>
</dbReference>
<dbReference type="SUPFAM" id="SSF56672">
    <property type="entry name" value="DNA/RNA polymerases"/>
    <property type="match status" value="1"/>
</dbReference>
<dbReference type="InterPro" id="IPR000477">
    <property type="entry name" value="RT_dom"/>
</dbReference>
<evidence type="ECO:0000313" key="3">
    <source>
        <dbReference type="Proteomes" id="UP001165083"/>
    </source>
</evidence>
<name>A0A9W6U749_9STRA</name>
<dbReference type="AlphaFoldDB" id="A0A9W6U749"/>
<dbReference type="PANTHER" id="PTHR33064:SF37">
    <property type="entry name" value="RIBONUCLEASE H"/>
    <property type="match status" value="1"/>
</dbReference>
<organism evidence="2 3">
    <name type="scientific">Phytophthora lilii</name>
    <dbReference type="NCBI Taxonomy" id="2077276"/>
    <lineage>
        <taxon>Eukaryota</taxon>
        <taxon>Sar</taxon>
        <taxon>Stramenopiles</taxon>
        <taxon>Oomycota</taxon>
        <taxon>Peronosporomycetes</taxon>
        <taxon>Peronosporales</taxon>
        <taxon>Peronosporaceae</taxon>
        <taxon>Phytophthora</taxon>
    </lineage>
</organism>
<keyword evidence="3" id="KW-1185">Reference proteome</keyword>
<dbReference type="Pfam" id="PF00078">
    <property type="entry name" value="RVT_1"/>
    <property type="match status" value="1"/>
</dbReference>
<accession>A0A9W6U749</accession>
<evidence type="ECO:0000259" key="1">
    <source>
        <dbReference type="Pfam" id="PF00078"/>
    </source>
</evidence>
<sequence>MNISIDDCDARIFLYYEDFNGIVEDNGLQGLIGSEEAPACCELEIPATSHVNAVSIASGTAAPPPPRPPRAPPHDGCLVCKGAHWLNNAHGYAARRGTEAISRANQKRSRTRLKTARSITPAGSVQINVLLEVRYMPDTVADKSIVPQNIIDSLFAVQTMLSVMPLSTPVVLEMADGRQLKYTKEVPLDLELSTISKPVGLGIDVEMQLAQLAGPSLLDGETDEFPVGDEISNMQQSQNATDSISTVAQLLDRAVENGCLPSMLPIDYRTVTKVIVPIAGTMPPVATTLTIFEGMKVFGRFDFTQGFWQRPLHKDSREVFSFVTPDVVYTPMRVSQGTMNSALRFQSQVQTKLAPLIPKSALVWVDGVILFAPTIHEFLNVPQVFFELIHEANFKLDATKSLLFELEIKWCRRLISSAGIRHDPLPSCPSLPQLLSSNTSAVVNLIRDSALMAFPDPDAEMLFLTDATAVGYSIIVTQFRIWDALLPVDKQQHEMIVCKGGLFKHSEENWSVVEKEAFPIVNACYG</sequence>
<dbReference type="Gene3D" id="3.10.10.10">
    <property type="entry name" value="HIV Type 1 Reverse Transcriptase, subunit A, domain 1"/>
    <property type="match status" value="1"/>
</dbReference>
<dbReference type="Gene3D" id="3.30.70.270">
    <property type="match status" value="1"/>
</dbReference>
<comment type="caution">
    <text evidence="2">The sequence shown here is derived from an EMBL/GenBank/DDBJ whole genome shotgun (WGS) entry which is preliminary data.</text>
</comment>
<dbReference type="PANTHER" id="PTHR33064">
    <property type="entry name" value="POL PROTEIN"/>
    <property type="match status" value="1"/>
</dbReference>
<evidence type="ECO:0000313" key="2">
    <source>
        <dbReference type="EMBL" id="GMF26763.1"/>
    </source>
</evidence>